<dbReference type="SUPFAM" id="SSF64076">
    <property type="entry name" value="MTH938-like"/>
    <property type="match status" value="1"/>
</dbReference>
<dbReference type="CDD" id="cd05560">
    <property type="entry name" value="Xcc1710_like"/>
    <property type="match status" value="1"/>
</dbReference>
<dbReference type="Pfam" id="PF04430">
    <property type="entry name" value="DUF498"/>
    <property type="match status" value="1"/>
</dbReference>
<dbReference type="EMBL" id="JEMX01000106">
    <property type="protein sequence ID" value="EXI77284.1"/>
    <property type="molecule type" value="Genomic_DNA"/>
</dbReference>
<evidence type="ECO:0000313" key="2">
    <source>
        <dbReference type="Proteomes" id="UP000021816"/>
    </source>
</evidence>
<accession>A0A011QET1</accession>
<comment type="caution">
    <text evidence="1">The sequence shown here is derived from an EMBL/GenBank/DDBJ whole genome shotgun (WGS) entry which is preliminary data.</text>
</comment>
<sequence>MKLQLDRPDGLNTFTAYGEGYVSVNGIRHSCNLAALPERLIPEWTQATFDTLRVEDFEWLASLDAEIILLGTGNRLRFPAPELMRPMARAQKGLEVMDLPAACRTYNVLMGEGRKVAAGLLLL</sequence>
<reference evidence="1 2" key="1">
    <citation type="submission" date="2014-02" db="EMBL/GenBank/DDBJ databases">
        <title>Expanding our view of genomic diversity in Candidatus Accumulibacter clades.</title>
        <authorList>
            <person name="Skennerton C.T."/>
            <person name="Barr J.J."/>
            <person name="Slater F.R."/>
            <person name="Bond P.L."/>
            <person name="Tyson G.W."/>
        </authorList>
    </citation>
    <scope>NUCLEOTIDE SEQUENCE [LARGE SCALE GENOMIC DNA]</scope>
    <source>
        <strain evidence="2">BA-92</strain>
    </source>
</reference>
<dbReference type="Gene3D" id="3.40.1230.10">
    <property type="entry name" value="MTH938-like"/>
    <property type="match status" value="1"/>
</dbReference>
<evidence type="ECO:0008006" key="3">
    <source>
        <dbReference type="Google" id="ProtNLM"/>
    </source>
</evidence>
<dbReference type="PATRIC" id="fig|1454003.3.peg.3937"/>
<gene>
    <name evidence="1" type="ORF">AW10_03875</name>
</gene>
<protein>
    <recommendedName>
        <fullName evidence="3">Mth938-like domain-containing protein</fullName>
    </recommendedName>
</protein>
<dbReference type="InterPro" id="IPR036748">
    <property type="entry name" value="MTH938-like_sf"/>
</dbReference>
<dbReference type="InterPro" id="IPR007523">
    <property type="entry name" value="NDUFAF3/AAMDC"/>
</dbReference>
<dbReference type="AlphaFoldDB" id="A0A011QET1"/>
<evidence type="ECO:0000313" key="1">
    <source>
        <dbReference type="EMBL" id="EXI77284.1"/>
    </source>
</evidence>
<dbReference type="STRING" id="1454003.AW10_03875"/>
<dbReference type="Proteomes" id="UP000021816">
    <property type="component" value="Unassembled WGS sequence"/>
</dbReference>
<name>A0A011QET1_9PROT</name>
<proteinExistence type="predicted"/>
<dbReference type="PANTHER" id="PTHR21192">
    <property type="entry name" value="NUCLEAR PROTEIN E3-3"/>
    <property type="match status" value="1"/>
</dbReference>
<dbReference type="PANTHER" id="PTHR21192:SF2">
    <property type="entry name" value="NADH DEHYDROGENASE [UBIQUINONE] 1 ALPHA SUBCOMPLEX ASSEMBLY FACTOR 3"/>
    <property type="match status" value="1"/>
</dbReference>
<organism evidence="1 2">
    <name type="scientific">Candidatus Accumulibacter appositus</name>
    <dbReference type="NCBI Taxonomy" id="1454003"/>
    <lineage>
        <taxon>Bacteria</taxon>
        <taxon>Pseudomonadati</taxon>
        <taxon>Pseudomonadota</taxon>
        <taxon>Betaproteobacteria</taxon>
        <taxon>Candidatus Accumulibacter</taxon>
    </lineage>
</organism>